<dbReference type="SUPFAM" id="SSF47699">
    <property type="entry name" value="Bifunctional inhibitor/lipid-transfer protein/seed storage 2S albumin"/>
    <property type="match status" value="1"/>
</dbReference>
<evidence type="ECO:0000259" key="2">
    <source>
        <dbReference type="Pfam" id="PF14368"/>
    </source>
</evidence>
<dbReference type="PANTHER" id="PTHR33286">
    <property type="entry name" value="BIFUNCTIONAL INHIBITOR/LIPID-TRANSFER PROTEIN/SEED STORAGE 2S ALBUMIN SUPERFAMILY PROTEIN"/>
    <property type="match status" value="1"/>
</dbReference>
<evidence type="ECO:0000313" key="4">
    <source>
        <dbReference type="Proteomes" id="UP000316621"/>
    </source>
</evidence>
<evidence type="ECO:0000313" key="3">
    <source>
        <dbReference type="EMBL" id="RZC82728.1"/>
    </source>
</evidence>
<dbReference type="Pfam" id="PF14368">
    <property type="entry name" value="LTP_2"/>
    <property type="match status" value="1"/>
</dbReference>
<dbReference type="InterPro" id="IPR016140">
    <property type="entry name" value="Bifunc_inhib/LTP/seed_store"/>
</dbReference>
<dbReference type="InterPro" id="IPR036312">
    <property type="entry name" value="Bifun_inhib/LTP/seed_sf"/>
</dbReference>
<feature type="signal peptide" evidence="1">
    <location>
        <begin position="1"/>
        <end position="25"/>
    </location>
</feature>
<accession>A0A4Y7LDV8</accession>
<name>A0A4Y7LDV8_PAPSO</name>
<keyword evidence="4" id="KW-1185">Reference proteome</keyword>
<evidence type="ECO:0000256" key="1">
    <source>
        <dbReference type="SAM" id="SignalP"/>
    </source>
</evidence>
<dbReference type="AlphaFoldDB" id="A0A4Y7LDV8"/>
<dbReference type="Gramene" id="RZC82728">
    <property type="protein sequence ID" value="RZC82728"/>
    <property type="gene ID" value="C5167_045512"/>
</dbReference>
<dbReference type="EMBL" id="CM010725">
    <property type="protein sequence ID" value="RZC82728.1"/>
    <property type="molecule type" value="Genomic_DNA"/>
</dbReference>
<proteinExistence type="predicted"/>
<gene>
    <name evidence="3" type="ORF">C5167_045512</name>
</gene>
<dbReference type="InterPro" id="IPR044741">
    <property type="entry name" value="NsLTP-like"/>
</dbReference>
<sequence length="122" mass="12836">MAVLKIYVLALALLIISVEIPVTLSSDHLVYSAANGDPSCDDNLQGLVAQCTNYVMKLVSKIAPSTACCSIVNKIDSGCVCSHVTKRVESLISMDKAVFVATYCGRPLPHGSQCGSYTVPAA</sequence>
<dbReference type="CDD" id="cd04660">
    <property type="entry name" value="nsLTP_like"/>
    <property type="match status" value="1"/>
</dbReference>
<organism evidence="3 4">
    <name type="scientific">Papaver somniferum</name>
    <name type="common">Opium poppy</name>
    <dbReference type="NCBI Taxonomy" id="3469"/>
    <lineage>
        <taxon>Eukaryota</taxon>
        <taxon>Viridiplantae</taxon>
        <taxon>Streptophyta</taxon>
        <taxon>Embryophyta</taxon>
        <taxon>Tracheophyta</taxon>
        <taxon>Spermatophyta</taxon>
        <taxon>Magnoliopsida</taxon>
        <taxon>Ranunculales</taxon>
        <taxon>Papaveraceae</taxon>
        <taxon>Papaveroideae</taxon>
        <taxon>Papaver</taxon>
    </lineage>
</organism>
<feature type="domain" description="Bifunctional inhibitor/plant lipid transfer protein/seed storage helical" evidence="2">
    <location>
        <begin position="29"/>
        <end position="114"/>
    </location>
</feature>
<feature type="chain" id="PRO_5021201628" description="Bifunctional inhibitor/plant lipid transfer protein/seed storage helical domain-containing protein" evidence="1">
    <location>
        <begin position="26"/>
        <end position="122"/>
    </location>
</feature>
<dbReference type="PANTHER" id="PTHR33286:SF54">
    <property type="entry name" value="BIFUNCTIONAL INHIBITOR_LIPID-TRANSFER PROTEIN_SEED STORAGE 2S ALBUMIN SUPERFAMILY PROTEIN"/>
    <property type="match status" value="1"/>
</dbReference>
<reference evidence="3 4" key="1">
    <citation type="journal article" date="2018" name="Science">
        <title>The opium poppy genome and morphinan production.</title>
        <authorList>
            <person name="Guo L."/>
            <person name="Winzer T."/>
            <person name="Yang X."/>
            <person name="Li Y."/>
            <person name="Ning Z."/>
            <person name="He Z."/>
            <person name="Teodor R."/>
            <person name="Lu Y."/>
            <person name="Bowser T.A."/>
            <person name="Graham I.A."/>
            <person name="Ye K."/>
        </authorList>
    </citation>
    <scope>NUCLEOTIDE SEQUENCE [LARGE SCALE GENOMIC DNA]</scope>
    <source>
        <strain evidence="4">cv. HN1</strain>
        <tissue evidence="3">Leaves</tissue>
    </source>
</reference>
<keyword evidence="1" id="KW-0732">Signal</keyword>
<dbReference type="Gene3D" id="1.10.110.10">
    <property type="entry name" value="Plant lipid-transfer and hydrophobic proteins"/>
    <property type="match status" value="1"/>
</dbReference>
<protein>
    <recommendedName>
        <fullName evidence="2">Bifunctional inhibitor/plant lipid transfer protein/seed storage helical domain-containing protein</fullName>
    </recommendedName>
</protein>
<dbReference type="Proteomes" id="UP000316621">
    <property type="component" value="Chromosome 11"/>
</dbReference>
<dbReference type="OrthoDB" id="653734at2759"/>
<dbReference type="OMA" id="KECAVYV"/>